<sequence>MAHNIFPNQQVPTLADKLRTQQEVSIDQSELAGLSDFFTCPLLEELHIETVATNGTPTQPATLDVYVLQHYMEQPNLKELTLLNMGLIDEEERRNQSTYPAITNPNPLCHLSTLELRKIFVSADTLTKVLRTCSNLRSFTLTRLIGNRGIVLLYDLAVALRTVSHSLRSLTLGYSENHKPQEISLLPSLNNMSALQHLKVDPTMFIGRRLCPNRVADQPIITTRPMSDFADLLPNTLETLVLDIDIEQVWRVVGYRREILQSIIDARARLPNLKEITLFEDERTSLNECLCNNSQCYALMTGHWRHDRRTADETQGRRDFVKVLRKLGIKLFRDAANGQGRYECTLHGNA</sequence>
<reference evidence="1" key="1">
    <citation type="submission" date="2022-10" db="EMBL/GenBank/DDBJ databases">
        <title>Culturing micro-colonial fungi from biological soil crusts in the Mojave desert and describing Neophaeococcomyces mojavensis, and introducing the new genera and species Taxawa tesnikishii.</title>
        <authorList>
            <person name="Kurbessoian T."/>
            <person name="Stajich J.E."/>
        </authorList>
    </citation>
    <scope>NUCLEOTIDE SEQUENCE</scope>
    <source>
        <strain evidence="1">TK_41</strain>
    </source>
</reference>
<gene>
    <name evidence="1" type="ORF">H2200_007592</name>
</gene>
<evidence type="ECO:0000313" key="2">
    <source>
        <dbReference type="Proteomes" id="UP001172673"/>
    </source>
</evidence>
<dbReference type="Proteomes" id="UP001172673">
    <property type="component" value="Unassembled WGS sequence"/>
</dbReference>
<evidence type="ECO:0000313" key="1">
    <source>
        <dbReference type="EMBL" id="KAJ9607514.1"/>
    </source>
</evidence>
<dbReference type="AlphaFoldDB" id="A0AA39CGJ9"/>
<dbReference type="EMBL" id="JAPDRK010000011">
    <property type="protein sequence ID" value="KAJ9607514.1"/>
    <property type="molecule type" value="Genomic_DNA"/>
</dbReference>
<dbReference type="SUPFAM" id="SSF52047">
    <property type="entry name" value="RNI-like"/>
    <property type="match status" value="1"/>
</dbReference>
<dbReference type="InterPro" id="IPR032675">
    <property type="entry name" value="LRR_dom_sf"/>
</dbReference>
<evidence type="ECO:0008006" key="3">
    <source>
        <dbReference type="Google" id="ProtNLM"/>
    </source>
</evidence>
<protein>
    <recommendedName>
        <fullName evidence="3">F-box domain-containing protein</fullName>
    </recommendedName>
</protein>
<proteinExistence type="predicted"/>
<keyword evidence="2" id="KW-1185">Reference proteome</keyword>
<comment type="caution">
    <text evidence="1">The sequence shown here is derived from an EMBL/GenBank/DDBJ whole genome shotgun (WGS) entry which is preliminary data.</text>
</comment>
<accession>A0AA39CGJ9</accession>
<dbReference type="Gene3D" id="3.80.10.10">
    <property type="entry name" value="Ribonuclease Inhibitor"/>
    <property type="match status" value="1"/>
</dbReference>
<name>A0AA39CGJ9_9EURO</name>
<organism evidence="1 2">
    <name type="scientific">Cladophialophora chaetospira</name>
    <dbReference type="NCBI Taxonomy" id="386627"/>
    <lineage>
        <taxon>Eukaryota</taxon>
        <taxon>Fungi</taxon>
        <taxon>Dikarya</taxon>
        <taxon>Ascomycota</taxon>
        <taxon>Pezizomycotina</taxon>
        <taxon>Eurotiomycetes</taxon>
        <taxon>Chaetothyriomycetidae</taxon>
        <taxon>Chaetothyriales</taxon>
        <taxon>Herpotrichiellaceae</taxon>
        <taxon>Cladophialophora</taxon>
    </lineage>
</organism>